<gene>
    <name evidence="1" type="ORF">KUTeg_023075</name>
</gene>
<dbReference type="EMBL" id="JARBDR010000921">
    <property type="protein sequence ID" value="KAJ8299015.1"/>
    <property type="molecule type" value="Genomic_DNA"/>
</dbReference>
<keyword evidence="2" id="KW-1185">Reference proteome</keyword>
<sequence>MRKLLLIYSFSFFFFKEIDDNNSDKKSVVQVEDPNSSDDIWNWLESHFTETAFPKWYYNGQVREAYLQRYLQNTFNMRLGFARVRQVRVKGLLLIQNFLVKTV</sequence>
<evidence type="ECO:0000313" key="1">
    <source>
        <dbReference type="EMBL" id="KAJ8299015.1"/>
    </source>
</evidence>
<comment type="caution">
    <text evidence="1">The sequence shown here is derived from an EMBL/GenBank/DDBJ whole genome shotgun (WGS) entry which is preliminary data.</text>
</comment>
<organism evidence="1 2">
    <name type="scientific">Tegillarca granosa</name>
    <name type="common">Malaysian cockle</name>
    <name type="synonym">Anadara granosa</name>
    <dbReference type="NCBI Taxonomy" id="220873"/>
    <lineage>
        <taxon>Eukaryota</taxon>
        <taxon>Metazoa</taxon>
        <taxon>Spiralia</taxon>
        <taxon>Lophotrochozoa</taxon>
        <taxon>Mollusca</taxon>
        <taxon>Bivalvia</taxon>
        <taxon>Autobranchia</taxon>
        <taxon>Pteriomorphia</taxon>
        <taxon>Arcoida</taxon>
        <taxon>Arcoidea</taxon>
        <taxon>Arcidae</taxon>
        <taxon>Tegillarca</taxon>
    </lineage>
</organism>
<evidence type="ECO:0000313" key="2">
    <source>
        <dbReference type="Proteomes" id="UP001217089"/>
    </source>
</evidence>
<proteinExistence type="predicted"/>
<name>A0ABQ9E1L1_TEGGR</name>
<dbReference type="Proteomes" id="UP001217089">
    <property type="component" value="Unassembled WGS sequence"/>
</dbReference>
<accession>A0ABQ9E1L1</accession>
<reference evidence="1 2" key="1">
    <citation type="submission" date="2022-12" db="EMBL/GenBank/DDBJ databases">
        <title>Chromosome-level genome of Tegillarca granosa.</title>
        <authorList>
            <person name="Kim J."/>
        </authorList>
    </citation>
    <scope>NUCLEOTIDE SEQUENCE [LARGE SCALE GENOMIC DNA]</scope>
    <source>
        <strain evidence="1">Teg-2019</strain>
        <tissue evidence="1">Adductor muscle</tissue>
    </source>
</reference>
<protein>
    <submittedName>
        <fullName evidence="1">Uncharacterized protein</fullName>
    </submittedName>
</protein>